<dbReference type="Pfam" id="PF21307">
    <property type="entry name" value="Glyco_hydro_95_C"/>
    <property type="match status" value="1"/>
</dbReference>
<dbReference type="OrthoDB" id="9802600at2"/>
<protein>
    <submittedName>
        <fullName evidence="5">Alpha-L-fucosidase</fullName>
    </submittedName>
</protein>
<dbReference type="EMBL" id="CP010429">
    <property type="protein sequence ID" value="AKD55646.1"/>
    <property type="molecule type" value="Genomic_DNA"/>
</dbReference>
<dbReference type="Pfam" id="PF22124">
    <property type="entry name" value="Glyco_hydro_95_cat"/>
    <property type="match status" value="1"/>
</dbReference>
<name>A0A0E3V7Q6_9BACT</name>
<dbReference type="InterPro" id="IPR049053">
    <property type="entry name" value="AFCA-like_C"/>
</dbReference>
<dbReference type="InterPro" id="IPR016518">
    <property type="entry name" value="Alpha-L-fucosidase"/>
</dbReference>
<evidence type="ECO:0000259" key="3">
    <source>
        <dbReference type="Pfam" id="PF21307"/>
    </source>
</evidence>
<dbReference type="Gene3D" id="2.60.40.1180">
    <property type="entry name" value="Golgi alpha-mannosidase II"/>
    <property type="match status" value="1"/>
</dbReference>
<dbReference type="InterPro" id="IPR027414">
    <property type="entry name" value="GH95_N_dom"/>
</dbReference>
<keyword evidence="6" id="KW-1185">Reference proteome</keyword>
<dbReference type="GO" id="GO:0004560">
    <property type="term" value="F:alpha-L-fucosidase activity"/>
    <property type="evidence" value="ECO:0007669"/>
    <property type="project" value="InterPro"/>
</dbReference>
<dbReference type="GO" id="GO:0005975">
    <property type="term" value="P:carbohydrate metabolic process"/>
    <property type="evidence" value="ECO:0007669"/>
    <property type="project" value="InterPro"/>
</dbReference>
<dbReference type="KEGG" id="srd:SD10_12800"/>
<evidence type="ECO:0000259" key="2">
    <source>
        <dbReference type="Pfam" id="PF14498"/>
    </source>
</evidence>
<dbReference type="RefSeq" id="WP_046574141.1">
    <property type="nucleotide sequence ID" value="NZ_CP010429.1"/>
</dbReference>
<dbReference type="PATRIC" id="fig|1379870.5.peg.2781"/>
<evidence type="ECO:0000313" key="5">
    <source>
        <dbReference type="EMBL" id="AKD55646.1"/>
    </source>
</evidence>
<feature type="domain" description="Alpha fucosidase A-like C-terminal" evidence="3">
    <location>
        <begin position="730"/>
        <end position="821"/>
    </location>
</feature>
<dbReference type="InterPro" id="IPR013780">
    <property type="entry name" value="Glyco_hydro_b"/>
</dbReference>
<dbReference type="PANTHER" id="PTHR31084">
    <property type="entry name" value="ALPHA-L-FUCOSIDASE 2"/>
    <property type="match status" value="1"/>
</dbReference>
<dbReference type="Proteomes" id="UP000033054">
    <property type="component" value="Chromosome"/>
</dbReference>
<dbReference type="Gene3D" id="1.50.10.10">
    <property type="match status" value="1"/>
</dbReference>
<dbReference type="Gene3D" id="2.70.98.50">
    <property type="entry name" value="putative glycoside hydrolase family protein from bacillus halodurans"/>
    <property type="match status" value="1"/>
</dbReference>
<dbReference type="SUPFAM" id="SSF48208">
    <property type="entry name" value="Six-hairpin glycosidases"/>
    <property type="match status" value="1"/>
</dbReference>
<reference evidence="5 6" key="1">
    <citation type="journal article" date="2014" name="Curr. Microbiol.">
        <title>Spirosoma radiotolerans sp. nov., a gamma-radiation-resistant bacterium isolated from gamma ray-irradiated soil.</title>
        <authorList>
            <person name="Lee J.J."/>
            <person name="Srinivasan S."/>
            <person name="Lim S."/>
            <person name="Joe M."/>
            <person name="Im S."/>
            <person name="Bae S.I."/>
            <person name="Park K.R."/>
            <person name="Han J.H."/>
            <person name="Park S.H."/>
            <person name="Joo B.M."/>
            <person name="Park S.J."/>
            <person name="Kim M.K."/>
        </authorList>
    </citation>
    <scope>NUCLEOTIDE SEQUENCE [LARGE SCALE GENOMIC DNA]</scope>
    <source>
        <strain evidence="5 6">DG5A</strain>
    </source>
</reference>
<evidence type="ECO:0000313" key="6">
    <source>
        <dbReference type="Proteomes" id="UP000033054"/>
    </source>
</evidence>
<evidence type="ECO:0000259" key="4">
    <source>
        <dbReference type="Pfam" id="PF22124"/>
    </source>
</evidence>
<dbReference type="InterPro" id="IPR054363">
    <property type="entry name" value="GH95_cat"/>
</dbReference>
<accession>A0A0E3V7Q6</accession>
<dbReference type="FunFam" id="1.50.10.10:FF:000028">
    <property type="entry name" value="Alpha-L-fucosidase 2"/>
    <property type="match status" value="1"/>
</dbReference>
<evidence type="ECO:0000256" key="1">
    <source>
        <dbReference type="SAM" id="SignalP"/>
    </source>
</evidence>
<dbReference type="HOGENOM" id="CLU_004617_2_2_10"/>
<proteinExistence type="predicted"/>
<feature type="domain" description="Glycosyl hydrolase family 95 N-terminal" evidence="2">
    <location>
        <begin position="25"/>
        <end position="278"/>
    </location>
</feature>
<dbReference type="InterPro" id="IPR008928">
    <property type="entry name" value="6-hairpin_glycosidase_sf"/>
</dbReference>
<organism evidence="5 6">
    <name type="scientific">Spirosoma radiotolerans</name>
    <dbReference type="NCBI Taxonomy" id="1379870"/>
    <lineage>
        <taxon>Bacteria</taxon>
        <taxon>Pseudomonadati</taxon>
        <taxon>Bacteroidota</taxon>
        <taxon>Cytophagia</taxon>
        <taxon>Cytophagales</taxon>
        <taxon>Cytophagaceae</taxon>
        <taxon>Spirosoma</taxon>
    </lineage>
</organism>
<feature type="signal peptide" evidence="1">
    <location>
        <begin position="1"/>
        <end position="19"/>
    </location>
</feature>
<feature type="domain" description="Glycosyl hydrolase family 95 catalytic" evidence="4">
    <location>
        <begin position="306"/>
        <end position="728"/>
    </location>
</feature>
<dbReference type="InterPro" id="IPR012341">
    <property type="entry name" value="6hp_glycosidase-like_sf"/>
</dbReference>
<feature type="chain" id="PRO_5002414090" evidence="1">
    <location>
        <begin position="20"/>
        <end position="825"/>
    </location>
</feature>
<dbReference type="STRING" id="1379870.SD10_12800"/>
<dbReference type="PIRSF" id="PIRSF007663">
    <property type="entry name" value="UCP007663"/>
    <property type="match status" value="1"/>
</dbReference>
<sequence>MKQNRWLFLSLLFSSPLFAQSNLKLWYNQPAAVWTEALPVGNGRIGGMVFGNVDNELIQLNESTLWSGGPVKGNINPESPSYLPKVREALAQENYKQAVDLVKHMQGLYTQSYMPLGDLSLKQNINGAKPTNYYRDLDIQKAVATTRFTVNGVVYKREIFASAPDGILVVRLTASKPGQLTFDASTKSPLRFQNTVSANGELVMKGKAPAQVDPNYYNPKDRQHIIYEESEGCKGMRFQLRLKALNKGGSVQTDSAGIHVRKATEVVLLVAATTSFNGYDKCPDKDGKDENKLAEELIRQANGRDYQALLARHTADYQSYFNRFSFQVTDTTATNANAALPSDQRLQKYSEGAYDPGVETLYCQYGRYLLISSSRLPNVPANLQGIWNNELRAPWSSNYTININTQMNYWPVEVTNLSELHQPLISFIGQLAKTGAVTAREFYNMKGWVAHHNTDIWAISNPVGDQGQGDPKWANWNQGAGWLSQHLWEHYRFTEDKKFLRETAYPLMKGAAQFYLDWLVEDKDGYLVVSPSVSPENDFIDSHGQPASISIATTMDMSIMWDLFTNLIDASTVLNTDAEFRTLLMEKRKKFYPLHIGHKGNLQEWNKDWEDVDPQHRHVSHLFGLHPGRQISPIKTPDFSAAAKKTLELRGDAGTGWSRAWKINFWARLLDGNHAYKLLRELLQFTSQTQTSYVSKGGGGTYPNFFDAHPPFQIDGNFGGTAGMAEMLIQSHLDDIHLLAALPDAWKDGRVNGLKARGGFELGMEWKNHQLANATVKSLSGEPCKLRTSRPIRVQGAKATSTKTDMGYVTSFTTQKGSVYLLTGL</sequence>
<dbReference type="PANTHER" id="PTHR31084:SF0">
    <property type="entry name" value="ALPHA-L-FUCOSIDASE 2"/>
    <property type="match status" value="1"/>
</dbReference>
<dbReference type="AlphaFoldDB" id="A0A0E3V7Q6"/>
<gene>
    <name evidence="5" type="ORF">SD10_12800</name>
</gene>
<keyword evidence="1" id="KW-0732">Signal</keyword>
<dbReference type="Pfam" id="PF14498">
    <property type="entry name" value="Glyco_hyd_65N_2"/>
    <property type="match status" value="1"/>
</dbReference>